<name>A0ABS9CD95_9BACT</name>
<evidence type="ECO:0000313" key="1">
    <source>
        <dbReference type="EMBL" id="MCF2562722.1"/>
    </source>
</evidence>
<keyword evidence="2" id="KW-1185">Reference proteome</keyword>
<dbReference type="EMBL" id="JADYTN010000002">
    <property type="protein sequence ID" value="MCF2562722.1"/>
    <property type="molecule type" value="Genomic_DNA"/>
</dbReference>
<sequence>MKRIHILLAVACVSLPMKAQDQQELKYRRSSIYSMMVKHVNQDFAEDISKVFIDMPTPDKYNNHDLSVKVVSVPEKKLDENSDITSFLKRHVIGSRLVARWFNRDIITGKCNMELVKERGLYNANEFDKELARHSQRGNALLEDAGEDLIGNTFVLVNDIRYIDRSKGSSIVGSILRIGGSIMDIANGGNTNYSENMESLAQIAESYKGFKVKIHTFLYRLVWEKETANKFYRQYYAVGNDEEKRLAFDKNRELFTLEYVGEQESSGSNVSFMGINEDEPLLMVRKACQRALDENVANLQKNFDVFKVKIPLTSTDPITAPIGMKEGLSIDSKFEVLEITTDEDGRTTYKRVGTIKPVKNKIWDNRFMAKEEKATGAELGHTTFEKSSGGKFYPGMLIREIK</sequence>
<protein>
    <submittedName>
        <fullName evidence="1">Uncharacterized protein</fullName>
    </submittedName>
</protein>
<comment type="caution">
    <text evidence="1">The sequence shown here is derived from an EMBL/GenBank/DDBJ whole genome shotgun (WGS) entry which is preliminary data.</text>
</comment>
<accession>A0ABS9CD95</accession>
<dbReference type="Proteomes" id="UP001200470">
    <property type="component" value="Unassembled WGS sequence"/>
</dbReference>
<gene>
    <name evidence="1" type="ORF">I6E12_01135</name>
</gene>
<organism evidence="1 2">
    <name type="scientific">Xylanibacter brevis</name>
    <dbReference type="NCBI Taxonomy" id="83231"/>
    <lineage>
        <taxon>Bacteria</taxon>
        <taxon>Pseudomonadati</taxon>
        <taxon>Bacteroidota</taxon>
        <taxon>Bacteroidia</taxon>
        <taxon>Bacteroidales</taxon>
        <taxon>Prevotellaceae</taxon>
        <taxon>Xylanibacter</taxon>
    </lineage>
</organism>
<evidence type="ECO:0000313" key="2">
    <source>
        <dbReference type="Proteomes" id="UP001200470"/>
    </source>
</evidence>
<reference evidence="1 2" key="1">
    <citation type="submission" date="2020-12" db="EMBL/GenBank/DDBJ databases">
        <title>Whole genome sequences of gut porcine anaerobes.</title>
        <authorList>
            <person name="Kubasova T."/>
            <person name="Jahodarova E."/>
            <person name="Rychlik I."/>
        </authorList>
    </citation>
    <scope>NUCLEOTIDE SEQUENCE [LARGE SCALE GENOMIC DNA]</scope>
    <source>
        <strain evidence="1 2">An925</strain>
    </source>
</reference>
<proteinExistence type="predicted"/>